<keyword evidence="1" id="KW-0378">Hydrolase</keyword>
<comment type="caution">
    <text evidence="1">The sequence shown here is derived from an EMBL/GenBank/DDBJ whole genome shotgun (WGS) entry which is preliminary data.</text>
</comment>
<dbReference type="Proteomes" id="UP000036313">
    <property type="component" value="Unassembled WGS sequence"/>
</dbReference>
<evidence type="ECO:0000313" key="2">
    <source>
        <dbReference type="Proteomes" id="UP000036313"/>
    </source>
</evidence>
<organism evidence="1 2">
    <name type="scientific">Mycolicibacterium obuense</name>
    <dbReference type="NCBI Taxonomy" id="1807"/>
    <lineage>
        <taxon>Bacteria</taxon>
        <taxon>Bacillati</taxon>
        <taxon>Actinomycetota</taxon>
        <taxon>Actinomycetes</taxon>
        <taxon>Mycobacteriales</taxon>
        <taxon>Mycobacteriaceae</taxon>
        <taxon>Mycolicibacterium</taxon>
    </lineage>
</organism>
<accession>A0A0J6VXA8</accession>
<gene>
    <name evidence="1" type="primary">amnD</name>
    <name evidence="1" type="ORF">MOBUDSM44075_02809</name>
</gene>
<dbReference type="SUPFAM" id="SSF55298">
    <property type="entry name" value="YjgF-like"/>
    <property type="match status" value="1"/>
</dbReference>
<dbReference type="EC" id="3.5.99.5" evidence="1"/>
<dbReference type="Gene3D" id="3.30.1330.40">
    <property type="entry name" value="RutC-like"/>
    <property type="match status" value="1"/>
</dbReference>
<dbReference type="PANTHER" id="PTHR43857">
    <property type="entry name" value="BLR7761 PROTEIN"/>
    <property type="match status" value="1"/>
</dbReference>
<dbReference type="InterPro" id="IPR035959">
    <property type="entry name" value="RutC-like_sf"/>
</dbReference>
<protein>
    <submittedName>
        <fullName evidence="1">2-aminomuconate deaminase</fullName>
        <ecNumber evidence="1">3.5.99.5</ecNumber>
    </submittedName>
</protein>
<evidence type="ECO:0000313" key="1">
    <source>
        <dbReference type="EMBL" id="KMO75720.1"/>
    </source>
</evidence>
<dbReference type="PANTHER" id="PTHR43857:SF1">
    <property type="entry name" value="YJGH FAMILY PROTEIN"/>
    <property type="match status" value="1"/>
</dbReference>
<dbReference type="Pfam" id="PF01042">
    <property type="entry name" value="Ribonuc_L-PSP"/>
    <property type="match status" value="1"/>
</dbReference>
<reference evidence="1 2" key="1">
    <citation type="journal article" date="2015" name="Genome Biol. Evol.">
        <title>Characterization of Three Mycobacterium spp. with Potential Use in Bioremediation by Genome Sequencing and Comparative Genomics.</title>
        <authorList>
            <person name="Das S."/>
            <person name="Pettersson B.M."/>
            <person name="Behra P.R."/>
            <person name="Ramesh M."/>
            <person name="Dasgupta S."/>
            <person name="Bhattacharya A."/>
            <person name="Kirsebom L.A."/>
        </authorList>
    </citation>
    <scope>NUCLEOTIDE SEQUENCE [LARGE SCALE GENOMIC DNA]</scope>
    <source>
        <strain evidence="1 2">DSM 44075</strain>
    </source>
</reference>
<dbReference type="PATRIC" id="fig|1807.14.peg.2832"/>
<dbReference type="EMBL" id="JYNU01000015">
    <property type="protein sequence ID" value="KMO75720.1"/>
    <property type="molecule type" value="Genomic_DNA"/>
</dbReference>
<dbReference type="CDD" id="cd06154">
    <property type="entry name" value="YjgF_YER057c_UK114_like_6"/>
    <property type="match status" value="1"/>
</dbReference>
<dbReference type="AlphaFoldDB" id="A0A0J6VXA8"/>
<dbReference type="InterPro" id="IPR006175">
    <property type="entry name" value="YjgF/YER057c/UK114"/>
</dbReference>
<dbReference type="GO" id="GO:0050540">
    <property type="term" value="F:2-aminomuconate deaminase activity"/>
    <property type="evidence" value="ECO:0007669"/>
    <property type="project" value="UniProtKB-EC"/>
</dbReference>
<sequence>MSAHMVCGVHHRVTVSSGSPFEDRVGYSRAVRVGPFVAVAGTTAPGPTASAQTREALQRIAAALAEVGASLSDVVRTRIFVTDIASWPEVGAVHAEIFGAIRPAATMVEVSALIDPGLVVEIEADAYVTGGDEGGSGANTPSGPGA</sequence>
<name>A0A0J6VXA8_9MYCO</name>
<proteinExistence type="predicted"/>